<sequence>MPNVQIILNFIDECLKKIHKPDPELVKKHNVDSLNKDWQIPEGALWEQSDVVHDVLAFLAEQMIELNKEKQKEIKGFLGWLEAQLKIKPDKKGNTGIEALINKIKIKNYLGDYQKGENYLSFEELWKILEKNKNKIGANLKSRELFETIKTEYEKSLSKLLPLKEKIRKTDWLIDQIVYKLYGLTEEEIKIVEKSGVKKGLIYRLSSNIYKQLGESVSYIREKGIDEVRYPELILEYVKNCGSITNRQVRELLGVDKYKASRVLKKLIHSGKLKRIGRGKKDARYILG</sequence>
<gene>
    <name evidence="1" type="ORF">ENI35_04685</name>
</gene>
<dbReference type="InterPro" id="IPR036390">
    <property type="entry name" value="WH_DNA-bd_sf"/>
</dbReference>
<dbReference type="Proteomes" id="UP000885738">
    <property type="component" value="Unassembled WGS sequence"/>
</dbReference>
<evidence type="ECO:0000313" key="1">
    <source>
        <dbReference type="EMBL" id="HEC68089.1"/>
    </source>
</evidence>
<accession>A0A7C1ZNF7</accession>
<proteinExistence type="predicted"/>
<dbReference type="Gene3D" id="1.10.10.10">
    <property type="entry name" value="Winged helix-like DNA-binding domain superfamily/Winged helix DNA-binding domain"/>
    <property type="match status" value="1"/>
</dbReference>
<dbReference type="EMBL" id="DRIH01000160">
    <property type="protein sequence ID" value="HEC68089.1"/>
    <property type="molecule type" value="Genomic_DNA"/>
</dbReference>
<dbReference type="SUPFAM" id="SSF46785">
    <property type="entry name" value="Winged helix' DNA-binding domain"/>
    <property type="match status" value="1"/>
</dbReference>
<dbReference type="InterPro" id="IPR036388">
    <property type="entry name" value="WH-like_DNA-bd_sf"/>
</dbReference>
<protein>
    <submittedName>
        <fullName evidence="1">Uncharacterized protein</fullName>
    </submittedName>
</protein>
<organism evidence="1">
    <name type="scientific">Desulfofervidus auxilii</name>
    <dbReference type="NCBI Taxonomy" id="1621989"/>
    <lineage>
        <taxon>Bacteria</taxon>
        <taxon>Pseudomonadati</taxon>
        <taxon>Thermodesulfobacteriota</taxon>
        <taxon>Candidatus Desulfofervidia</taxon>
        <taxon>Candidatus Desulfofervidales</taxon>
        <taxon>Candidatus Desulfofervidaceae</taxon>
        <taxon>Candidatus Desulfofervidus</taxon>
    </lineage>
</organism>
<dbReference type="AlphaFoldDB" id="A0A7C1ZNF7"/>
<comment type="caution">
    <text evidence="1">The sequence shown here is derived from an EMBL/GenBank/DDBJ whole genome shotgun (WGS) entry which is preliminary data.</text>
</comment>
<reference evidence="1" key="1">
    <citation type="journal article" date="2020" name="mSystems">
        <title>Genome- and Community-Level Interaction Insights into Carbon Utilization and Element Cycling Functions of Hydrothermarchaeota in Hydrothermal Sediment.</title>
        <authorList>
            <person name="Zhou Z."/>
            <person name="Liu Y."/>
            <person name="Xu W."/>
            <person name="Pan J."/>
            <person name="Luo Z.H."/>
            <person name="Li M."/>
        </authorList>
    </citation>
    <scope>NUCLEOTIDE SEQUENCE [LARGE SCALE GENOMIC DNA]</scope>
    <source>
        <strain evidence="1">HyVt-389</strain>
    </source>
</reference>
<name>A0A7C1ZNF7_DESA2</name>